<evidence type="ECO:0000313" key="2">
    <source>
        <dbReference type="Proteomes" id="UP001607302"/>
    </source>
</evidence>
<proteinExistence type="predicted"/>
<dbReference type="Proteomes" id="UP001607302">
    <property type="component" value="Unassembled WGS sequence"/>
</dbReference>
<gene>
    <name evidence="1" type="ORF">V1478_010519</name>
</gene>
<organism evidence="1 2">
    <name type="scientific">Vespula squamosa</name>
    <name type="common">Southern yellow jacket</name>
    <name type="synonym">Wasp</name>
    <dbReference type="NCBI Taxonomy" id="30214"/>
    <lineage>
        <taxon>Eukaryota</taxon>
        <taxon>Metazoa</taxon>
        <taxon>Ecdysozoa</taxon>
        <taxon>Arthropoda</taxon>
        <taxon>Hexapoda</taxon>
        <taxon>Insecta</taxon>
        <taxon>Pterygota</taxon>
        <taxon>Neoptera</taxon>
        <taxon>Endopterygota</taxon>
        <taxon>Hymenoptera</taxon>
        <taxon>Apocrita</taxon>
        <taxon>Aculeata</taxon>
        <taxon>Vespoidea</taxon>
        <taxon>Vespidae</taxon>
        <taxon>Vespinae</taxon>
        <taxon>Vespula</taxon>
    </lineage>
</organism>
<accession>A0ABD2AI10</accession>
<keyword evidence="2" id="KW-1185">Reference proteome</keyword>
<dbReference type="EMBL" id="JAUDFV010000147">
    <property type="protein sequence ID" value="KAL2720253.1"/>
    <property type="molecule type" value="Genomic_DNA"/>
</dbReference>
<protein>
    <submittedName>
        <fullName evidence="1">Uncharacterized protein</fullName>
    </submittedName>
</protein>
<sequence>MFISFHALLKVSKEVSAAEQVEVDPTLRIISYNHDSGYERPTLVNALNTREVAQARCLQSFKWRGRPKLMLGFLYRFAQPLLVPTIVVKTIYKLTRKFMTSIFRQIVKESE</sequence>
<name>A0ABD2AI10_VESSQ</name>
<reference evidence="1 2" key="1">
    <citation type="journal article" date="2024" name="Ann. Entomol. Soc. Am.">
        <title>Genomic analyses of the southern and eastern yellowjacket wasps (Hymenoptera: Vespidae) reveal evolutionary signatures of social life.</title>
        <authorList>
            <person name="Catto M.A."/>
            <person name="Caine P.B."/>
            <person name="Orr S.E."/>
            <person name="Hunt B.G."/>
            <person name="Goodisman M.A.D."/>
        </authorList>
    </citation>
    <scope>NUCLEOTIDE SEQUENCE [LARGE SCALE GENOMIC DNA]</scope>
    <source>
        <strain evidence="1">233</strain>
        <tissue evidence="1">Head and thorax</tissue>
    </source>
</reference>
<evidence type="ECO:0000313" key="1">
    <source>
        <dbReference type="EMBL" id="KAL2720253.1"/>
    </source>
</evidence>
<comment type="caution">
    <text evidence="1">The sequence shown here is derived from an EMBL/GenBank/DDBJ whole genome shotgun (WGS) entry which is preliminary data.</text>
</comment>
<dbReference type="AlphaFoldDB" id="A0ABD2AI10"/>